<dbReference type="RefSeq" id="WP_114507686.1">
    <property type="nucleotide sequence ID" value="NZ_CP071080.1"/>
</dbReference>
<organism evidence="1 2">
    <name type="scientific">Klebsiella pneumoniae</name>
    <dbReference type="NCBI Taxonomy" id="573"/>
    <lineage>
        <taxon>Bacteria</taxon>
        <taxon>Pseudomonadati</taxon>
        <taxon>Pseudomonadota</taxon>
        <taxon>Gammaproteobacteria</taxon>
        <taxon>Enterobacterales</taxon>
        <taxon>Enterobacteriaceae</taxon>
        <taxon>Klebsiella/Raoultella group</taxon>
        <taxon>Klebsiella</taxon>
        <taxon>Klebsiella pneumoniae complex</taxon>
    </lineage>
</organism>
<reference evidence="1 2" key="1">
    <citation type="submission" date="2018-06" db="EMBL/GenBank/DDBJ databases">
        <authorList>
            <consortium name="Pathogen Informatics"/>
            <person name="Doyle S."/>
        </authorList>
    </citation>
    <scope>NUCLEOTIDE SEQUENCE [LARGE SCALE GENOMIC DNA]</scope>
    <source>
        <strain evidence="1 2">NCTC13465</strain>
    </source>
</reference>
<proteinExistence type="predicted"/>
<dbReference type="Proteomes" id="UP000251721">
    <property type="component" value="Unassembled WGS sequence"/>
</dbReference>
<gene>
    <name evidence="1" type="ORF">NCTC13465_01455</name>
</gene>
<evidence type="ECO:0000313" key="2">
    <source>
        <dbReference type="Proteomes" id="UP000251721"/>
    </source>
</evidence>
<name>A0A2X3H525_KLEPN</name>
<evidence type="ECO:0000313" key="1">
    <source>
        <dbReference type="EMBL" id="SQC42980.1"/>
    </source>
</evidence>
<dbReference type="EMBL" id="UAWQ01000009">
    <property type="protein sequence ID" value="SQC42980.1"/>
    <property type="molecule type" value="Genomic_DNA"/>
</dbReference>
<sequence length="259" mass="27520">MTVKLKGIVLPPTLNYPKLDDFKLFDIMAQVPVTAGLVGSYFLGSRNADPTYNFANPSLPLIQHLSPDYSDSKCSILSVNRGYYDTQIVPSTSQTIVAIAKVPSATGVIASNYFKDSGGSISGDSLMEIISTVKQLRYYAQTGASSITSVTRDISAFNTGDFGVLGGIISSTPAVGAWSMSESLPPDATIATLPARAINSRTLLIGASYDTSEFINDIGISAVLIYNNDIGRTNITTVMNWLRNVVGVEAGIWSAPKSS</sequence>
<accession>A0A2X3H525</accession>
<dbReference type="AlphaFoldDB" id="A0A2X3H525"/>
<protein>
    <submittedName>
        <fullName evidence="1">Uncharacterized protein</fullName>
    </submittedName>
</protein>